<dbReference type="EMBL" id="PZJJ01000009">
    <property type="protein sequence ID" value="PTL39236.1"/>
    <property type="molecule type" value="Genomic_DNA"/>
</dbReference>
<accession>A0A2T4U757</accession>
<dbReference type="RefSeq" id="WP_107584623.1">
    <property type="nucleotide sequence ID" value="NZ_PZJJ01000009.1"/>
</dbReference>
<dbReference type="PANTHER" id="PTHR34294:SF1">
    <property type="entry name" value="TRANSCRIPTIONAL REGULATOR LSRR"/>
    <property type="match status" value="1"/>
</dbReference>
<dbReference type="InterPro" id="IPR012318">
    <property type="entry name" value="HTH_CRP"/>
</dbReference>
<dbReference type="Pfam" id="PF13545">
    <property type="entry name" value="HTH_Crp_2"/>
    <property type="match status" value="1"/>
</dbReference>
<dbReference type="Gene3D" id="3.40.50.1360">
    <property type="match status" value="1"/>
</dbReference>
<sequence length="321" mass="35847">MTKDKLARVVRAAKMYYQLDYSQQAIAEELGISRPSVSRLLQEAKDRGIVQIRIVDPEEDVQQLAELLKEHYGLKECLIADSPVNDEKVIKEEIGRKASEYLFQIVKDGDIIGATWGTTIYEVARHMKTKSVHDVNVTQLNGGVSYSETNTYAAEILNYLGRAFHTSPHFLPLPAIVDHLVVKQAIVSDRHIRYVLELAEKANIALFTVGNRYEESALYKADYLSEEDLKVLKEKHAVGDICSHMIDIEGNVCDEGINSRTIGIGLEHLRKKEFSILAAGGMKKAEGIIGALNGQYANVLITDQYTAEVLISKIRQEDTAS</sequence>
<gene>
    <name evidence="6" type="ORF">C6Y45_07545</name>
</gene>
<dbReference type="Gene3D" id="1.10.10.60">
    <property type="entry name" value="Homeodomain-like"/>
    <property type="match status" value="1"/>
</dbReference>
<dbReference type="GO" id="GO:0003677">
    <property type="term" value="F:DNA binding"/>
    <property type="evidence" value="ECO:0007669"/>
    <property type="project" value="UniProtKB-KW"/>
</dbReference>
<evidence type="ECO:0000259" key="5">
    <source>
        <dbReference type="PROSITE" id="PS51063"/>
    </source>
</evidence>
<keyword evidence="3" id="KW-0238">DNA-binding</keyword>
<dbReference type="PANTHER" id="PTHR34294">
    <property type="entry name" value="TRANSCRIPTIONAL REGULATOR-RELATED"/>
    <property type="match status" value="1"/>
</dbReference>
<dbReference type="InterPro" id="IPR007324">
    <property type="entry name" value="Sugar-bd_dom_put"/>
</dbReference>
<evidence type="ECO:0000256" key="1">
    <source>
        <dbReference type="ARBA" id="ARBA00010466"/>
    </source>
</evidence>
<keyword evidence="7" id="KW-1185">Reference proteome</keyword>
<comment type="caution">
    <text evidence="6">The sequence shown here is derived from an EMBL/GenBank/DDBJ whole genome shotgun (WGS) entry which is preliminary data.</text>
</comment>
<evidence type="ECO:0000313" key="7">
    <source>
        <dbReference type="Proteomes" id="UP000240509"/>
    </source>
</evidence>
<dbReference type="GO" id="GO:0006355">
    <property type="term" value="P:regulation of DNA-templated transcription"/>
    <property type="evidence" value="ECO:0007669"/>
    <property type="project" value="InterPro"/>
</dbReference>
<dbReference type="SUPFAM" id="SSF100950">
    <property type="entry name" value="NagB/RpiA/CoA transferase-like"/>
    <property type="match status" value="1"/>
</dbReference>
<dbReference type="PROSITE" id="PS51063">
    <property type="entry name" value="HTH_CRP_2"/>
    <property type="match status" value="1"/>
</dbReference>
<evidence type="ECO:0000256" key="3">
    <source>
        <dbReference type="ARBA" id="ARBA00023125"/>
    </source>
</evidence>
<dbReference type="GO" id="GO:0030246">
    <property type="term" value="F:carbohydrate binding"/>
    <property type="evidence" value="ECO:0007669"/>
    <property type="project" value="InterPro"/>
</dbReference>
<feature type="domain" description="HTH crp-type" evidence="5">
    <location>
        <begin position="1"/>
        <end position="58"/>
    </location>
</feature>
<organism evidence="6 7">
    <name type="scientific">Alkalicoccus saliphilus</name>
    <dbReference type="NCBI Taxonomy" id="200989"/>
    <lineage>
        <taxon>Bacteria</taxon>
        <taxon>Bacillati</taxon>
        <taxon>Bacillota</taxon>
        <taxon>Bacilli</taxon>
        <taxon>Bacillales</taxon>
        <taxon>Bacillaceae</taxon>
        <taxon>Alkalicoccus</taxon>
    </lineage>
</organism>
<keyword evidence="4" id="KW-0804">Transcription</keyword>
<evidence type="ECO:0000313" key="6">
    <source>
        <dbReference type="EMBL" id="PTL39236.1"/>
    </source>
</evidence>
<evidence type="ECO:0000256" key="4">
    <source>
        <dbReference type="ARBA" id="ARBA00023163"/>
    </source>
</evidence>
<protein>
    <submittedName>
        <fullName evidence="6">RNA polymerase subunit sigma-70</fullName>
    </submittedName>
</protein>
<dbReference type="AlphaFoldDB" id="A0A2T4U757"/>
<comment type="similarity">
    <text evidence="1">Belongs to the SorC transcriptional regulatory family.</text>
</comment>
<dbReference type="Pfam" id="PF04198">
    <property type="entry name" value="Sugar-bind"/>
    <property type="match status" value="1"/>
</dbReference>
<dbReference type="InterPro" id="IPR051054">
    <property type="entry name" value="SorC_transcr_regulators"/>
</dbReference>
<proteinExistence type="inferred from homology"/>
<dbReference type="InterPro" id="IPR037171">
    <property type="entry name" value="NagB/RpiA_transferase-like"/>
</dbReference>
<dbReference type="Proteomes" id="UP000240509">
    <property type="component" value="Unassembled WGS sequence"/>
</dbReference>
<reference evidence="6 7" key="1">
    <citation type="submission" date="2018-03" db="EMBL/GenBank/DDBJ databases">
        <title>Alkalicoccus saliphilus sp. nov., isolated from a mineral pool.</title>
        <authorList>
            <person name="Zhao B."/>
        </authorList>
    </citation>
    <scope>NUCLEOTIDE SEQUENCE [LARGE SCALE GENOMIC DNA]</scope>
    <source>
        <strain evidence="6 7">6AG</strain>
    </source>
</reference>
<keyword evidence="2" id="KW-0805">Transcription regulation</keyword>
<dbReference type="OrthoDB" id="58802at2"/>
<evidence type="ECO:0000256" key="2">
    <source>
        <dbReference type="ARBA" id="ARBA00023015"/>
    </source>
</evidence>
<name>A0A2T4U757_9BACI</name>